<protein>
    <submittedName>
        <fullName evidence="2">LD24950p</fullName>
    </submittedName>
</protein>
<evidence type="ECO:0000256" key="1">
    <source>
        <dbReference type="SAM" id="MobiDB-lite"/>
    </source>
</evidence>
<reference evidence="2" key="1">
    <citation type="submission" date="2002-06" db="EMBL/GenBank/DDBJ databases">
        <authorList>
            <person name="Stapleton M."/>
            <person name="Brokstein P."/>
            <person name="Hong L."/>
            <person name="Agbayani A."/>
            <person name="Carlson J."/>
            <person name="Champe M."/>
            <person name="Chavez C."/>
            <person name="Dorsett V."/>
            <person name="Dresnek D."/>
            <person name="Farfan D."/>
            <person name="Frise E."/>
            <person name="George R."/>
            <person name="Gonzalez M."/>
            <person name="Guarin H."/>
            <person name="Kronmiller B."/>
            <person name="Li P."/>
            <person name="Liao G."/>
            <person name="Miranda A."/>
            <person name="Mungall C.J."/>
            <person name="Nunoo J."/>
            <person name="Pacleb J."/>
            <person name="Paragas V."/>
            <person name="Park S."/>
            <person name="Patel S."/>
            <person name="Phouanenavong S."/>
            <person name="Wan K."/>
            <person name="Yu C."/>
            <person name="Lewis S.E."/>
            <person name="Rubin G.M."/>
            <person name="Celniker S."/>
        </authorList>
    </citation>
    <scope>NUCLEOTIDE SEQUENCE</scope>
    <source>
        <strain evidence="2">Berkeley</strain>
    </source>
</reference>
<evidence type="ECO:0000313" key="2">
    <source>
        <dbReference type="EMBL" id="AAM50800.1"/>
    </source>
</evidence>
<dbReference type="AlphaFoldDB" id="Q8MSB8"/>
<proteinExistence type="evidence at transcript level"/>
<organism evidence="2">
    <name type="scientific">Drosophila melanogaster</name>
    <name type="common">Fruit fly</name>
    <dbReference type="NCBI Taxonomy" id="7227"/>
    <lineage>
        <taxon>Eukaryota</taxon>
        <taxon>Metazoa</taxon>
        <taxon>Ecdysozoa</taxon>
        <taxon>Arthropoda</taxon>
        <taxon>Hexapoda</taxon>
        <taxon>Insecta</taxon>
        <taxon>Pterygota</taxon>
        <taxon>Neoptera</taxon>
        <taxon>Endopterygota</taxon>
        <taxon>Diptera</taxon>
        <taxon>Brachycera</taxon>
        <taxon>Muscomorpha</taxon>
        <taxon>Ephydroidea</taxon>
        <taxon>Drosophilidae</taxon>
        <taxon>Drosophila</taxon>
        <taxon>Sophophora</taxon>
    </lineage>
</organism>
<dbReference type="FlyBase" id="FBgn0029857">
    <property type="gene designation" value="wuho"/>
</dbReference>
<name>Q8MSB8_DROME</name>
<dbReference type="EMBL" id="AY118940">
    <property type="protein sequence ID" value="AAM50800.1"/>
    <property type="molecule type" value="mRNA"/>
</dbReference>
<feature type="region of interest" description="Disordered" evidence="1">
    <location>
        <begin position="19"/>
        <end position="54"/>
    </location>
</feature>
<gene>
    <name evidence="3" type="primary">wuho</name>
    <name evidence="2 3" type="ORF">CG15897</name>
</gene>
<dbReference type="AGR" id="FB:FBgn0029857"/>
<evidence type="ECO:0000313" key="3">
    <source>
        <dbReference type="FlyBase" id="FBgn0029857"/>
    </source>
</evidence>
<dbReference type="OrthoDB" id="371245at2759"/>
<accession>Q8MSB8</accession>
<sequence>MCHQHIGTECGLLARRTAAGRDHQWKTESSPALSFTAGERPPALRPPTGPGVQCPALLQRQQLHSGHRQDWRLLSVRLR</sequence>